<dbReference type="Proteomes" id="UP001187531">
    <property type="component" value="Unassembled WGS sequence"/>
</dbReference>
<name>A0AA88HCL3_ARTSF</name>
<gene>
    <name evidence="1" type="ORF">QYM36_018577</name>
</gene>
<sequence>MEELQLYISSYRKRELSFHSQVFETEFYGDNDDSNLTRSWKRSKGDNGEIAGTRGDEIENGGIIGVTHAAKDIGAEIFAI</sequence>
<accession>A0AA88HCL3</accession>
<evidence type="ECO:0000313" key="2">
    <source>
        <dbReference type="Proteomes" id="UP001187531"/>
    </source>
</evidence>
<proteinExistence type="predicted"/>
<reference evidence="1" key="1">
    <citation type="submission" date="2023-07" db="EMBL/GenBank/DDBJ databases">
        <title>Chromosome-level genome assembly of Artemia franciscana.</title>
        <authorList>
            <person name="Jo E."/>
        </authorList>
    </citation>
    <scope>NUCLEOTIDE SEQUENCE</scope>
    <source>
        <tissue evidence="1">Whole body</tissue>
    </source>
</reference>
<organism evidence="1 2">
    <name type="scientific">Artemia franciscana</name>
    <name type="common">Brine shrimp</name>
    <name type="synonym">Artemia sanfranciscana</name>
    <dbReference type="NCBI Taxonomy" id="6661"/>
    <lineage>
        <taxon>Eukaryota</taxon>
        <taxon>Metazoa</taxon>
        <taxon>Ecdysozoa</taxon>
        <taxon>Arthropoda</taxon>
        <taxon>Crustacea</taxon>
        <taxon>Branchiopoda</taxon>
        <taxon>Anostraca</taxon>
        <taxon>Artemiidae</taxon>
        <taxon>Artemia</taxon>
    </lineage>
</organism>
<protein>
    <submittedName>
        <fullName evidence="1">Uncharacterized protein</fullName>
    </submittedName>
</protein>
<dbReference type="EMBL" id="JAVRJZ010000159">
    <property type="protein sequence ID" value="KAK2702832.1"/>
    <property type="molecule type" value="Genomic_DNA"/>
</dbReference>
<comment type="caution">
    <text evidence="1">The sequence shown here is derived from an EMBL/GenBank/DDBJ whole genome shotgun (WGS) entry which is preliminary data.</text>
</comment>
<dbReference type="AlphaFoldDB" id="A0AA88HCL3"/>
<evidence type="ECO:0000313" key="1">
    <source>
        <dbReference type="EMBL" id="KAK2702832.1"/>
    </source>
</evidence>
<keyword evidence="2" id="KW-1185">Reference proteome</keyword>